<name>A0A0K2TBS7_LEPSM</name>
<dbReference type="AlphaFoldDB" id="A0A0K2TBS7"/>
<protein>
    <submittedName>
        <fullName evidence="1">Uncharacterized protein</fullName>
    </submittedName>
</protein>
<sequence>NLVTYFFLWDFGSDNLLFVDYKASTPWICYTSVFIILPSSVS</sequence>
<reference evidence="1" key="1">
    <citation type="submission" date="2014-05" db="EMBL/GenBank/DDBJ databases">
        <authorList>
            <person name="Chronopoulou M."/>
        </authorList>
    </citation>
    <scope>NUCLEOTIDE SEQUENCE</scope>
    <source>
        <tissue evidence="1">Whole organism</tissue>
    </source>
</reference>
<evidence type="ECO:0000313" key="1">
    <source>
        <dbReference type="EMBL" id="CDW23032.1"/>
    </source>
</evidence>
<proteinExistence type="predicted"/>
<organism evidence="1">
    <name type="scientific">Lepeophtheirus salmonis</name>
    <name type="common">Salmon louse</name>
    <name type="synonym">Caligus salmonis</name>
    <dbReference type="NCBI Taxonomy" id="72036"/>
    <lineage>
        <taxon>Eukaryota</taxon>
        <taxon>Metazoa</taxon>
        <taxon>Ecdysozoa</taxon>
        <taxon>Arthropoda</taxon>
        <taxon>Crustacea</taxon>
        <taxon>Multicrustacea</taxon>
        <taxon>Hexanauplia</taxon>
        <taxon>Copepoda</taxon>
        <taxon>Siphonostomatoida</taxon>
        <taxon>Caligidae</taxon>
        <taxon>Lepeophtheirus</taxon>
    </lineage>
</organism>
<feature type="non-terminal residue" evidence="1">
    <location>
        <position position="1"/>
    </location>
</feature>
<dbReference type="EMBL" id="HACA01005671">
    <property type="protein sequence ID" value="CDW23032.1"/>
    <property type="molecule type" value="Transcribed_RNA"/>
</dbReference>
<accession>A0A0K2TBS7</accession>